<evidence type="ECO:0000313" key="3">
    <source>
        <dbReference type="Proteomes" id="UP000305067"/>
    </source>
</evidence>
<feature type="region of interest" description="Disordered" evidence="1">
    <location>
        <begin position="69"/>
        <end position="104"/>
    </location>
</feature>
<keyword evidence="3" id="KW-1185">Reference proteome</keyword>
<protein>
    <submittedName>
        <fullName evidence="2">Uncharacterized protein</fullName>
    </submittedName>
</protein>
<reference evidence="2 3" key="1">
    <citation type="journal article" date="2019" name="Nat. Ecol. Evol.">
        <title>Megaphylogeny resolves global patterns of mushroom evolution.</title>
        <authorList>
            <person name="Varga T."/>
            <person name="Krizsan K."/>
            <person name="Foldi C."/>
            <person name="Dima B."/>
            <person name="Sanchez-Garcia M."/>
            <person name="Sanchez-Ramirez S."/>
            <person name="Szollosi G.J."/>
            <person name="Szarkandi J.G."/>
            <person name="Papp V."/>
            <person name="Albert L."/>
            <person name="Andreopoulos W."/>
            <person name="Angelini C."/>
            <person name="Antonin V."/>
            <person name="Barry K.W."/>
            <person name="Bougher N.L."/>
            <person name="Buchanan P."/>
            <person name="Buyck B."/>
            <person name="Bense V."/>
            <person name="Catcheside P."/>
            <person name="Chovatia M."/>
            <person name="Cooper J."/>
            <person name="Damon W."/>
            <person name="Desjardin D."/>
            <person name="Finy P."/>
            <person name="Geml J."/>
            <person name="Haridas S."/>
            <person name="Hughes K."/>
            <person name="Justo A."/>
            <person name="Karasinski D."/>
            <person name="Kautmanova I."/>
            <person name="Kiss B."/>
            <person name="Kocsube S."/>
            <person name="Kotiranta H."/>
            <person name="LaButti K.M."/>
            <person name="Lechner B.E."/>
            <person name="Liimatainen K."/>
            <person name="Lipzen A."/>
            <person name="Lukacs Z."/>
            <person name="Mihaltcheva S."/>
            <person name="Morgado L.N."/>
            <person name="Niskanen T."/>
            <person name="Noordeloos M.E."/>
            <person name="Ohm R.A."/>
            <person name="Ortiz-Santana B."/>
            <person name="Ovrebo C."/>
            <person name="Racz N."/>
            <person name="Riley R."/>
            <person name="Savchenko A."/>
            <person name="Shiryaev A."/>
            <person name="Soop K."/>
            <person name="Spirin V."/>
            <person name="Szebenyi C."/>
            <person name="Tomsovsky M."/>
            <person name="Tulloss R.E."/>
            <person name="Uehling J."/>
            <person name="Grigoriev I.V."/>
            <person name="Vagvolgyi C."/>
            <person name="Papp T."/>
            <person name="Martin F.M."/>
            <person name="Miettinen O."/>
            <person name="Hibbett D.S."/>
            <person name="Nagy L.G."/>
        </authorList>
    </citation>
    <scope>NUCLEOTIDE SEQUENCE [LARGE SCALE GENOMIC DNA]</scope>
    <source>
        <strain evidence="2 3">CBS 309.79</strain>
    </source>
</reference>
<dbReference type="AlphaFoldDB" id="A0A5C3QFR4"/>
<sequence>MSFGYTLYLPALFGSPAPIGPAPGSTHTIQCHAPDLFANSSAQVQFLQAEPHAGPSSFHGVGMAAQPSWLPNPKFGSESSTPFSQQVAIDNDSTSGEEATSSSRSAYNATLPGLKALEGLPPAPAEFCVEIMSVRFGPSTTARGLTTLELVVNGEVVAFNEQSMVEGNFKVLWTLERSIFFPVGVTVQVKHRSIVGNAFASLRYQDVRQFWFVDLDQVQLAGALDVKLGVKVTMGAGSAGMRS</sequence>
<evidence type="ECO:0000313" key="2">
    <source>
        <dbReference type="EMBL" id="TFL00933.1"/>
    </source>
</evidence>
<organism evidence="2 3">
    <name type="scientific">Pterulicium gracile</name>
    <dbReference type="NCBI Taxonomy" id="1884261"/>
    <lineage>
        <taxon>Eukaryota</taxon>
        <taxon>Fungi</taxon>
        <taxon>Dikarya</taxon>
        <taxon>Basidiomycota</taxon>
        <taxon>Agaricomycotina</taxon>
        <taxon>Agaricomycetes</taxon>
        <taxon>Agaricomycetidae</taxon>
        <taxon>Agaricales</taxon>
        <taxon>Pleurotineae</taxon>
        <taxon>Pterulaceae</taxon>
        <taxon>Pterulicium</taxon>
    </lineage>
</organism>
<accession>A0A5C3QFR4</accession>
<dbReference type="Proteomes" id="UP000305067">
    <property type="component" value="Unassembled WGS sequence"/>
</dbReference>
<name>A0A5C3QFR4_9AGAR</name>
<proteinExistence type="predicted"/>
<feature type="compositionally biased region" description="Polar residues" evidence="1">
    <location>
        <begin position="77"/>
        <end position="104"/>
    </location>
</feature>
<dbReference type="EMBL" id="ML178827">
    <property type="protein sequence ID" value="TFL00933.1"/>
    <property type="molecule type" value="Genomic_DNA"/>
</dbReference>
<gene>
    <name evidence="2" type="ORF">BDV98DRAFT_568963</name>
</gene>
<evidence type="ECO:0000256" key="1">
    <source>
        <dbReference type="SAM" id="MobiDB-lite"/>
    </source>
</evidence>